<evidence type="ECO:0000313" key="1">
    <source>
        <dbReference type="EMBL" id="KAG6579393.1"/>
    </source>
</evidence>
<dbReference type="PANTHER" id="PTHR47186:SF14">
    <property type="entry name" value="PROTEIN KINASE DOMAIN-CONTAINING PROTEIN"/>
    <property type="match status" value="1"/>
</dbReference>
<accession>A0AAV6MDD4</accession>
<reference evidence="1 2" key="1">
    <citation type="journal article" date="2021" name="Hortic Res">
        <title>The domestication of Cucurbita argyrosperma as revealed by the genome of its wild relative.</title>
        <authorList>
            <person name="Barrera-Redondo J."/>
            <person name="Sanchez-de la Vega G."/>
            <person name="Aguirre-Liguori J.A."/>
            <person name="Castellanos-Morales G."/>
            <person name="Gutierrez-Guerrero Y.T."/>
            <person name="Aguirre-Dugua X."/>
            <person name="Aguirre-Planter E."/>
            <person name="Tenaillon M.I."/>
            <person name="Lira-Saade R."/>
            <person name="Eguiarte L.E."/>
        </authorList>
    </citation>
    <scope>NUCLEOTIDE SEQUENCE [LARGE SCALE GENOMIC DNA]</scope>
    <source>
        <strain evidence="1">JBR-2021</strain>
    </source>
</reference>
<protein>
    <submittedName>
        <fullName evidence="1">Disease resistance protein</fullName>
    </submittedName>
</protein>
<sequence>MNSETGQASAVVSSAQLSEMVVDQVKNNPKFQKTAEIILQNCGNIPAMNLFIAETLNNIAESEGDDWTLERALEEMASYCIIGRTLEDRIISLMRCGFEMLPRSDLALINCCWHSRQFFRKNHGVHYNVLITNWILEECFGLIDHFEKAYNQGYRILMKLIKCGLLKIENDNIVVMEKLARDVPDGRYHGFIWKPSLGLSGVYEGKNWLGLESVGHADGMIRTCEKDWKEISVLLVDGNHLCQEVIETYFSTLMNLRVLAVFSPRIKSLPISLTKLGNLCFLVLKDCDLLEKIDGLESLKALTVLEISNAKSLKHVPSDLFKSLSKLRSLNLSETGIERLPSSLSTLRELRSINLRGCCCLTSLPMLAKLRKLQLLDVSGATSLESFADKSINALQDLLLLDLSQTLVGHVPFLKDLKQLSRVSYRDCKKLIRLPNLRELSGLEVLDLSGALKIKEIQDNTFPENNVLKILDLSKTGVSCLPSSIRYLSNLELLNLSEMLNMVELEDDTFKNMARLRHLNLSKSPVENLPSLSGLANLRELKLHECSKLRTLPSLIALEKLEVLDISGCIFFEAFEDESFSHMTNLQLLDVSETRIEKMPGLSGLENLSQLLLRNCINLTKLPPLSSTKLKELDVCGAKNLREWEAELPEYMNQLEILNLSATRLRSPPLNNYTNLRELYLRDCELQMPLKLDNLTNLEVLDLSRTRISSLQTITRLCNLRQLLLTDCSDLHEIPTLEPLVKLEALHLQGTGIKKFPCRMAMVTRLMHLDLPDSADTLGLDWTGIKSLPGELNWDQCGMPSQLQNITNRPFMIVRNLDSFRIMKGIPDLWNSCFNKFFISVCPLKKGEEEEDKEIYELQDGTSFQDIYFHVMSYHVEYTPFLEIRGFESFPTGLEDALMKVEYVSLVENGFITSLSELGNANNLKGCWIWSCPNLENLMQEDKDNLNLSKNLDQDNLKFSENLDKDNLKLSENLDKDAKLMDNLEFLWISNLPILRSVHSTGRQFESVRNLKQLYVDACPQLETLFKSSQLSKNLEILHVKFCDRLKSICEPKEGCTLQKLHSLSLVELPELTDIGLKLPSLRTANIRNCPKLGENLHEQFGLKVRVEGDLTLQVKVWITNLEANELELLERSETCTSLIELKV</sequence>
<keyword evidence="2" id="KW-1185">Reference proteome</keyword>
<comment type="caution">
    <text evidence="1">The sequence shown here is derived from an EMBL/GenBank/DDBJ whole genome shotgun (WGS) entry which is preliminary data.</text>
</comment>
<name>A0AAV6MDD4_9ROSI</name>
<dbReference type="PANTHER" id="PTHR47186">
    <property type="entry name" value="LEUCINE-RICH REPEAT-CONTAINING PROTEIN 57"/>
    <property type="match status" value="1"/>
</dbReference>
<dbReference type="Pfam" id="PF13855">
    <property type="entry name" value="LRR_8"/>
    <property type="match status" value="1"/>
</dbReference>
<proteinExistence type="predicted"/>
<dbReference type="InterPro" id="IPR003591">
    <property type="entry name" value="Leu-rich_rpt_typical-subtyp"/>
</dbReference>
<evidence type="ECO:0000313" key="2">
    <source>
        <dbReference type="Proteomes" id="UP000685013"/>
    </source>
</evidence>
<organism evidence="1 2">
    <name type="scientific">Cucurbita argyrosperma subsp. sororia</name>
    <dbReference type="NCBI Taxonomy" id="37648"/>
    <lineage>
        <taxon>Eukaryota</taxon>
        <taxon>Viridiplantae</taxon>
        <taxon>Streptophyta</taxon>
        <taxon>Embryophyta</taxon>
        <taxon>Tracheophyta</taxon>
        <taxon>Spermatophyta</taxon>
        <taxon>Magnoliopsida</taxon>
        <taxon>eudicotyledons</taxon>
        <taxon>Gunneridae</taxon>
        <taxon>Pentapetalae</taxon>
        <taxon>rosids</taxon>
        <taxon>fabids</taxon>
        <taxon>Cucurbitales</taxon>
        <taxon>Cucurbitaceae</taxon>
        <taxon>Cucurbiteae</taxon>
        <taxon>Cucurbita</taxon>
    </lineage>
</organism>
<dbReference type="Proteomes" id="UP000685013">
    <property type="component" value="Chromosome 15"/>
</dbReference>
<feature type="non-terminal residue" evidence="1">
    <location>
        <position position="1"/>
    </location>
</feature>
<gene>
    <name evidence="1" type="ORF">SDJN03_23841</name>
</gene>
<dbReference type="AlphaFoldDB" id="A0AAV6MDD4"/>
<dbReference type="EMBL" id="JAGKQH010000015">
    <property type="protein sequence ID" value="KAG6579393.1"/>
    <property type="molecule type" value="Genomic_DNA"/>
</dbReference>
<dbReference type="SMART" id="SM00369">
    <property type="entry name" value="LRR_TYP"/>
    <property type="match status" value="6"/>
</dbReference>
<dbReference type="PROSITE" id="PS51450">
    <property type="entry name" value="LRR"/>
    <property type="match status" value="2"/>
</dbReference>
<dbReference type="InterPro" id="IPR001611">
    <property type="entry name" value="Leu-rich_rpt"/>
</dbReference>